<accession>A0A1G7FRN0</accession>
<gene>
    <name evidence="1" type="ORF">SAMN04244550_01076</name>
</gene>
<evidence type="ECO:0000313" key="2">
    <source>
        <dbReference type="Proteomes" id="UP000183812"/>
    </source>
</evidence>
<dbReference type="RefSeq" id="WP_160320050.1">
    <property type="nucleotide sequence ID" value="NZ_CP061202.1"/>
</dbReference>
<proteinExistence type="predicted"/>
<dbReference type="AlphaFoldDB" id="A0A1G7FRN0"/>
<organism evidence="1 2">
    <name type="scientific">Rhodobacter capsulatus</name>
    <name type="common">Rhodopseudomonas capsulata</name>
    <dbReference type="NCBI Taxonomy" id="1061"/>
    <lineage>
        <taxon>Bacteria</taxon>
        <taxon>Pseudomonadati</taxon>
        <taxon>Pseudomonadota</taxon>
        <taxon>Alphaproteobacteria</taxon>
        <taxon>Rhodobacterales</taxon>
        <taxon>Rhodobacter group</taxon>
        <taxon>Rhodobacter</taxon>
    </lineage>
</organism>
<name>A0A1G7FRN0_RHOCA</name>
<protein>
    <submittedName>
        <fullName evidence="1">Uncharacterized protein</fullName>
    </submittedName>
</protein>
<dbReference type="EMBL" id="FNAY01000003">
    <property type="protein sequence ID" value="SDE78429.1"/>
    <property type="molecule type" value="Genomic_DNA"/>
</dbReference>
<evidence type="ECO:0000313" key="1">
    <source>
        <dbReference type="EMBL" id="SDE78429.1"/>
    </source>
</evidence>
<dbReference type="Proteomes" id="UP000183812">
    <property type="component" value="Unassembled WGS sequence"/>
</dbReference>
<sequence length="52" mass="5685">MARKLLALIAKWRSSEDAVVATRLSMLAEGVAPGRLHGPLSPFRFVAPRRAL</sequence>
<reference evidence="1 2" key="1">
    <citation type="submission" date="2016-10" db="EMBL/GenBank/DDBJ databases">
        <authorList>
            <person name="de Groot N.N."/>
        </authorList>
    </citation>
    <scope>NUCLEOTIDE SEQUENCE [LARGE SCALE GENOMIC DNA]</scope>
    <source>
        <strain evidence="2">DSM 938 / 37b4</strain>
    </source>
</reference>